<organism evidence="2 3">
    <name type="scientific">Paralcaligenes ureilyticus</name>
    <dbReference type="NCBI Taxonomy" id="627131"/>
    <lineage>
        <taxon>Bacteria</taxon>
        <taxon>Pseudomonadati</taxon>
        <taxon>Pseudomonadota</taxon>
        <taxon>Betaproteobacteria</taxon>
        <taxon>Burkholderiales</taxon>
        <taxon>Alcaligenaceae</taxon>
        <taxon>Paralcaligenes</taxon>
    </lineage>
</organism>
<evidence type="ECO:0000313" key="2">
    <source>
        <dbReference type="EMBL" id="TCT10264.1"/>
    </source>
</evidence>
<keyword evidence="1" id="KW-0732">Signal</keyword>
<feature type="chain" id="PRO_5020809051" description="Pentapeptide MXKDX repeat protein" evidence="1">
    <location>
        <begin position="25"/>
        <end position="121"/>
    </location>
</feature>
<protein>
    <recommendedName>
        <fullName evidence="4">Pentapeptide MXKDX repeat protein</fullName>
    </recommendedName>
</protein>
<accession>A0A4R3M9L1</accession>
<dbReference type="AlphaFoldDB" id="A0A4R3M9L1"/>
<feature type="signal peptide" evidence="1">
    <location>
        <begin position="1"/>
        <end position="24"/>
    </location>
</feature>
<dbReference type="Proteomes" id="UP000295525">
    <property type="component" value="Unassembled WGS sequence"/>
</dbReference>
<evidence type="ECO:0000256" key="1">
    <source>
        <dbReference type="SAM" id="SignalP"/>
    </source>
</evidence>
<keyword evidence="3" id="KW-1185">Reference proteome</keyword>
<dbReference type="OrthoDB" id="8641977at2"/>
<dbReference type="EMBL" id="SMAJ01000002">
    <property type="protein sequence ID" value="TCT10264.1"/>
    <property type="molecule type" value="Genomic_DNA"/>
</dbReference>
<comment type="caution">
    <text evidence="2">The sequence shown here is derived from an EMBL/GenBank/DDBJ whole genome shotgun (WGS) entry which is preliminary data.</text>
</comment>
<evidence type="ECO:0008006" key="4">
    <source>
        <dbReference type="Google" id="ProtNLM"/>
    </source>
</evidence>
<sequence>MNTKQLLVASLSALMLGVGGVSLAAASTGNDASMMQHESPGMEHGAQGASMMGNMMGKGMMGGGMMGHMMGGGMMGGCPMMGAGAALSGKAAMQMHGEMMRAMGDILIKYADKLETPPVTK</sequence>
<name>A0A4R3M9L1_9BURK</name>
<gene>
    <name evidence="2" type="ORF">EDC26_102220</name>
</gene>
<dbReference type="RefSeq" id="WP_132579855.1">
    <property type="nucleotide sequence ID" value="NZ_SMAJ01000002.1"/>
</dbReference>
<proteinExistence type="predicted"/>
<reference evidence="2 3" key="1">
    <citation type="submission" date="2019-03" db="EMBL/GenBank/DDBJ databases">
        <title>Genomic Encyclopedia of Type Strains, Phase IV (KMG-IV): sequencing the most valuable type-strain genomes for metagenomic binning, comparative biology and taxonomic classification.</title>
        <authorList>
            <person name="Goeker M."/>
        </authorList>
    </citation>
    <scope>NUCLEOTIDE SEQUENCE [LARGE SCALE GENOMIC DNA]</scope>
    <source>
        <strain evidence="2 3">DSM 24591</strain>
    </source>
</reference>
<evidence type="ECO:0000313" key="3">
    <source>
        <dbReference type="Proteomes" id="UP000295525"/>
    </source>
</evidence>